<dbReference type="GO" id="GO:0009307">
    <property type="term" value="P:DNA restriction-modification system"/>
    <property type="evidence" value="ECO:0007669"/>
    <property type="project" value="UniProtKB-KW"/>
</dbReference>
<keyword evidence="3" id="KW-0238">DNA-binding</keyword>
<keyword evidence="5" id="KW-0378">Hydrolase</keyword>
<evidence type="ECO:0000256" key="1">
    <source>
        <dbReference type="ARBA" id="ARBA00010923"/>
    </source>
</evidence>
<sequence length="276" mass="32163">ARKEITQKSNGSTRYNVSQETLSKVLVYLAPKPEQQKIANFLASVDKKIEQLTQKKIFLESYKKGVMEKIFSQEIRFENDDGGEFEDWEEKKLGEVSILTSSKRVYLSDYVKMGIPFYRGKEISELRLGIRPKDILYISEKVYEEYKLTYGVPQVNDLLITAVGTLGNVLRISDDKAFYFKDGNLIWIRNIKENSSFLEILLYVYKRDVERTSIGSTQKALTMIELRKIKLPFPCIEEQTKVANFLTSIDKRIEETSKQLEETKKYKKALLQQMFI</sequence>
<gene>
    <name evidence="5" type="ORF">HELGO_WM52293</name>
</gene>
<evidence type="ECO:0000313" key="5">
    <source>
        <dbReference type="EMBL" id="CAA6814825.1"/>
    </source>
</evidence>
<dbReference type="InterPro" id="IPR052021">
    <property type="entry name" value="Type-I_RS_S_subunit"/>
</dbReference>
<keyword evidence="2" id="KW-0680">Restriction system</keyword>
<reference evidence="5" key="1">
    <citation type="submission" date="2020-01" db="EMBL/GenBank/DDBJ databases">
        <authorList>
            <person name="Meier V. D."/>
            <person name="Meier V D."/>
        </authorList>
    </citation>
    <scope>NUCLEOTIDE SEQUENCE</scope>
    <source>
        <strain evidence="5">HLG_WM_MAG_06</strain>
    </source>
</reference>
<accession>A0A6S6TIG1</accession>
<evidence type="ECO:0000256" key="3">
    <source>
        <dbReference type="ARBA" id="ARBA00023125"/>
    </source>
</evidence>
<dbReference type="InterPro" id="IPR000055">
    <property type="entry name" value="Restrct_endonuc_typeI_TRD"/>
</dbReference>
<dbReference type="GO" id="GO:0009035">
    <property type="term" value="F:type I site-specific deoxyribonuclease activity"/>
    <property type="evidence" value="ECO:0007669"/>
    <property type="project" value="UniProtKB-EC"/>
</dbReference>
<dbReference type="GO" id="GO:0003677">
    <property type="term" value="F:DNA binding"/>
    <property type="evidence" value="ECO:0007669"/>
    <property type="project" value="UniProtKB-KW"/>
</dbReference>
<organism evidence="5">
    <name type="scientific">uncultured Sulfurovum sp</name>
    <dbReference type="NCBI Taxonomy" id="269237"/>
    <lineage>
        <taxon>Bacteria</taxon>
        <taxon>Pseudomonadati</taxon>
        <taxon>Campylobacterota</taxon>
        <taxon>Epsilonproteobacteria</taxon>
        <taxon>Campylobacterales</taxon>
        <taxon>Sulfurovaceae</taxon>
        <taxon>Sulfurovum</taxon>
        <taxon>environmental samples</taxon>
    </lineage>
</organism>
<dbReference type="SUPFAM" id="SSF116734">
    <property type="entry name" value="DNA methylase specificity domain"/>
    <property type="match status" value="2"/>
</dbReference>
<protein>
    <submittedName>
        <fullName evidence="5">Type I restriction-modification system, specificity subunit S (EC)</fullName>
        <ecNumber evidence="5">3.1.21.3</ecNumber>
    </submittedName>
</protein>
<dbReference type="Pfam" id="PF01420">
    <property type="entry name" value="Methylase_S"/>
    <property type="match status" value="2"/>
</dbReference>
<feature type="non-terminal residue" evidence="5">
    <location>
        <position position="1"/>
    </location>
</feature>
<evidence type="ECO:0000256" key="2">
    <source>
        <dbReference type="ARBA" id="ARBA00022747"/>
    </source>
</evidence>
<dbReference type="PANTHER" id="PTHR30408:SF12">
    <property type="entry name" value="TYPE I RESTRICTION ENZYME MJAVIII SPECIFICITY SUBUNIT"/>
    <property type="match status" value="1"/>
</dbReference>
<dbReference type="AlphaFoldDB" id="A0A6S6TIG1"/>
<dbReference type="InterPro" id="IPR044946">
    <property type="entry name" value="Restrct_endonuc_typeI_TRD_sf"/>
</dbReference>
<comment type="similarity">
    <text evidence="1">Belongs to the type-I restriction system S methylase family.</text>
</comment>
<evidence type="ECO:0000259" key="4">
    <source>
        <dbReference type="Pfam" id="PF01420"/>
    </source>
</evidence>
<dbReference type="PANTHER" id="PTHR30408">
    <property type="entry name" value="TYPE-1 RESTRICTION ENZYME ECOKI SPECIFICITY PROTEIN"/>
    <property type="match status" value="1"/>
</dbReference>
<dbReference type="Gene3D" id="1.10.287.1120">
    <property type="entry name" value="Bipartite methylase S protein"/>
    <property type="match status" value="1"/>
</dbReference>
<proteinExistence type="inferred from homology"/>
<dbReference type="Gene3D" id="3.90.220.20">
    <property type="entry name" value="DNA methylase specificity domains"/>
    <property type="match status" value="2"/>
</dbReference>
<name>A0A6S6TIG1_9BACT</name>
<feature type="domain" description="Type I restriction modification DNA specificity" evidence="4">
    <location>
        <begin position="3"/>
        <end position="57"/>
    </location>
</feature>
<feature type="domain" description="Type I restriction modification DNA specificity" evidence="4">
    <location>
        <begin position="86"/>
        <end position="259"/>
    </location>
</feature>
<dbReference type="EMBL" id="CACVAP010000077">
    <property type="protein sequence ID" value="CAA6814825.1"/>
    <property type="molecule type" value="Genomic_DNA"/>
</dbReference>
<dbReference type="EC" id="3.1.21.3" evidence="5"/>